<name>A0A328KTI0_9LACT</name>
<evidence type="ECO:0000313" key="2">
    <source>
        <dbReference type="Proteomes" id="UP000249099"/>
    </source>
</evidence>
<dbReference type="EMBL" id="NAQV01000011">
    <property type="protein sequence ID" value="RAN63862.1"/>
    <property type="molecule type" value="Genomic_DNA"/>
</dbReference>
<comment type="caution">
    <text evidence="1">The sequence shown here is derived from an EMBL/GenBank/DDBJ whole genome shotgun (WGS) entry which is preliminary data.</text>
</comment>
<reference evidence="1 2" key="1">
    <citation type="submission" date="2017-03" db="EMBL/GenBank/DDBJ databases">
        <title>wgs assembly of Dolosigranulum pigrum KPL CDC strains.</title>
        <authorList>
            <person name="Brugger S.D."/>
            <person name="Pettigrew M."/>
            <person name="Kong Y."/>
            <person name="Lemon K.P."/>
        </authorList>
    </citation>
    <scope>NUCLEOTIDE SEQUENCE [LARGE SCALE GENOMIC DNA]</scope>
    <source>
        <strain evidence="1 2">KPL1931_CDC4294-98</strain>
    </source>
</reference>
<dbReference type="AlphaFoldDB" id="A0A328KTI0"/>
<protein>
    <submittedName>
        <fullName evidence="1">Uncharacterized protein</fullName>
    </submittedName>
</protein>
<dbReference type="Proteomes" id="UP000249099">
    <property type="component" value="Unassembled WGS sequence"/>
</dbReference>
<accession>A0A328KTI0</accession>
<organism evidence="1 2">
    <name type="scientific">Dolosigranulum pigrum</name>
    <dbReference type="NCBI Taxonomy" id="29394"/>
    <lineage>
        <taxon>Bacteria</taxon>
        <taxon>Bacillati</taxon>
        <taxon>Bacillota</taxon>
        <taxon>Bacilli</taxon>
        <taxon>Lactobacillales</taxon>
        <taxon>Carnobacteriaceae</taxon>
        <taxon>Dolosigranulum</taxon>
    </lineage>
</organism>
<proteinExistence type="predicted"/>
<sequence length="66" mass="7856">MFGFLIALKNVKKIWQNPLTFRAKRSNIVNGKKILNEIDRKTRNIRNLWIDKALICLNVRVKYQAE</sequence>
<evidence type="ECO:0000313" key="1">
    <source>
        <dbReference type="EMBL" id="RAN63862.1"/>
    </source>
</evidence>
<gene>
    <name evidence="1" type="ORF">B8A44_03700</name>
</gene>